<dbReference type="STRING" id="3775.A0A1Q3DDT8"/>
<dbReference type="InterPro" id="IPR040389">
    <property type="entry name" value="SMR"/>
</dbReference>
<evidence type="ECO:0000256" key="2">
    <source>
        <dbReference type="ARBA" id="ARBA00023306"/>
    </source>
</evidence>
<keyword evidence="1" id="KW-0649">Protein kinase inhibitor</keyword>
<keyword evidence="5" id="KW-1185">Reference proteome</keyword>
<keyword evidence="2" id="KW-0131">Cell cycle</keyword>
<dbReference type="Proteomes" id="UP000187406">
    <property type="component" value="Unassembled WGS sequence"/>
</dbReference>
<dbReference type="OrthoDB" id="662905at2759"/>
<dbReference type="AlphaFoldDB" id="A0A1Q3DDT8"/>
<gene>
    <name evidence="4" type="ORF">CFOL_v3_34047</name>
</gene>
<proteinExistence type="predicted"/>
<comment type="caution">
    <text evidence="4">The sequence shown here is derived from an EMBL/GenBank/DDBJ whole genome shotgun (WGS) entry which is preliminary data.</text>
</comment>
<feature type="region of interest" description="Disordered" evidence="3">
    <location>
        <begin position="18"/>
        <end position="60"/>
    </location>
</feature>
<sequence>MSTDLELCKELRKFSLPSTKIKTQQSPEDSTEDNVSSIEHDHQQNSRSSSNDECQTPTSEEHKIPALLFCPPAPRKPRPTFSCKRRLQFFEIVNPEEIDNFFRSSFDNLVTKRRCIKM</sequence>
<dbReference type="PANTHER" id="PTHR33142">
    <property type="entry name" value="CYCLIN-DEPENDENT PROTEIN KINASE INHIBITOR SMR13"/>
    <property type="match status" value="1"/>
</dbReference>
<evidence type="ECO:0000313" key="5">
    <source>
        <dbReference type="Proteomes" id="UP000187406"/>
    </source>
</evidence>
<protein>
    <submittedName>
        <fullName evidence="4">Uncharacterized protein</fullName>
    </submittedName>
</protein>
<evidence type="ECO:0000256" key="3">
    <source>
        <dbReference type="SAM" id="MobiDB-lite"/>
    </source>
</evidence>
<evidence type="ECO:0000313" key="4">
    <source>
        <dbReference type="EMBL" id="GAV90640.1"/>
    </source>
</evidence>
<dbReference type="GO" id="GO:0032875">
    <property type="term" value="P:regulation of DNA endoreduplication"/>
    <property type="evidence" value="ECO:0007669"/>
    <property type="project" value="InterPro"/>
</dbReference>
<dbReference type="EMBL" id="BDDD01006464">
    <property type="protein sequence ID" value="GAV90640.1"/>
    <property type="molecule type" value="Genomic_DNA"/>
</dbReference>
<reference evidence="5" key="1">
    <citation type="submission" date="2016-04" db="EMBL/GenBank/DDBJ databases">
        <title>Cephalotus genome sequencing.</title>
        <authorList>
            <person name="Fukushima K."/>
            <person name="Hasebe M."/>
            <person name="Fang X."/>
        </authorList>
    </citation>
    <scope>NUCLEOTIDE SEQUENCE [LARGE SCALE GENOMIC DNA]</scope>
    <source>
        <strain evidence="5">cv. St1</strain>
    </source>
</reference>
<organism evidence="4 5">
    <name type="scientific">Cephalotus follicularis</name>
    <name type="common">Albany pitcher plant</name>
    <dbReference type="NCBI Taxonomy" id="3775"/>
    <lineage>
        <taxon>Eukaryota</taxon>
        <taxon>Viridiplantae</taxon>
        <taxon>Streptophyta</taxon>
        <taxon>Embryophyta</taxon>
        <taxon>Tracheophyta</taxon>
        <taxon>Spermatophyta</taxon>
        <taxon>Magnoliopsida</taxon>
        <taxon>eudicotyledons</taxon>
        <taxon>Gunneridae</taxon>
        <taxon>Pentapetalae</taxon>
        <taxon>rosids</taxon>
        <taxon>fabids</taxon>
        <taxon>Oxalidales</taxon>
        <taxon>Cephalotaceae</taxon>
        <taxon>Cephalotus</taxon>
    </lineage>
</organism>
<dbReference type="InParanoid" id="A0A1Q3DDT8"/>
<dbReference type="PANTHER" id="PTHR33142:SF13">
    <property type="entry name" value="CYCLIN-DEPENDENT PROTEIN KINASE INHIBITOR SMR1"/>
    <property type="match status" value="1"/>
</dbReference>
<name>A0A1Q3DDT8_CEPFO</name>
<feature type="compositionally biased region" description="Polar residues" evidence="3">
    <location>
        <begin position="18"/>
        <end position="37"/>
    </location>
</feature>
<dbReference type="GO" id="GO:0004860">
    <property type="term" value="F:protein kinase inhibitor activity"/>
    <property type="evidence" value="ECO:0007669"/>
    <property type="project" value="UniProtKB-KW"/>
</dbReference>
<accession>A0A1Q3DDT8</accession>
<feature type="compositionally biased region" description="Polar residues" evidence="3">
    <location>
        <begin position="45"/>
        <end position="58"/>
    </location>
</feature>
<evidence type="ECO:0000256" key="1">
    <source>
        <dbReference type="ARBA" id="ARBA00023013"/>
    </source>
</evidence>